<proteinExistence type="predicted"/>
<accession>A0A2P2PY67</accession>
<reference evidence="1" key="1">
    <citation type="submission" date="2018-02" db="EMBL/GenBank/DDBJ databases">
        <title>Rhizophora mucronata_Transcriptome.</title>
        <authorList>
            <person name="Meera S.P."/>
            <person name="Sreeshan A."/>
            <person name="Augustine A."/>
        </authorList>
    </citation>
    <scope>NUCLEOTIDE SEQUENCE</scope>
    <source>
        <tissue evidence="1">Leaf</tissue>
    </source>
</reference>
<organism evidence="1">
    <name type="scientific">Rhizophora mucronata</name>
    <name type="common">Asiatic mangrove</name>
    <dbReference type="NCBI Taxonomy" id="61149"/>
    <lineage>
        <taxon>Eukaryota</taxon>
        <taxon>Viridiplantae</taxon>
        <taxon>Streptophyta</taxon>
        <taxon>Embryophyta</taxon>
        <taxon>Tracheophyta</taxon>
        <taxon>Spermatophyta</taxon>
        <taxon>Magnoliopsida</taxon>
        <taxon>eudicotyledons</taxon>
        <taxon>Gunneridae</taxon>
        <taxon>Pentapetalae</taxon>
        <taxon>rosids</taxon>
        <taxon>fabids</taxon>
        <taxon>Malpighiales</taxon>
        <taxon>Rhizophoraceae</taxon>
        <taxon>Rhizophora</taxon>
    </lineage>
</organism>
<evidence type="ECO:0000313" key="1">
    <source>
        <dbReference type="EMBL" id="MBX59676.1"/>
    </source>
</evidence>
<protein>
    <submittedName>
        <fullName evidence="1">Uncharacterized protein</fullName>
    </submittedName>
</protein>
<name>A0A2P2PY67_RHIMU</name>
<sequence>MESKTNESKLKSSRFGENGFHFPFPSFQMQLFVIFVRLRF</sequence>
<dbReference type="AlphaFoldDB" id="A0A2P2PY67"/>
<dbReference type="EMBL" id="GGEC01079192">
    <property type="protein sequence ID" value="MBX59676.1"/>
    <property type="molecule type" value="Transcribed_RNA"/>
</dbReference>